<organism evidence="2 3">
    <name type="scientific">Nocardia macrotermitis</name>
    <dbReference type="NCBI Taxonomy" id="2585198"/>
    <lineage>
        <taxon>Bacteria</taxon>
        <taxon>Bacillati</taxon>
        <taxon>Actinomycetota</taxon>
        <taxon>Actinomycetes</taxon>
        <taxon>Mycobacteriales</taxon>
        <taxon>Nocardiaceae</taxon>
        <taxon>Nocardia</taxon>
    </lineage>
</organism>
<dbReference type="InterPro" id="IPR004839">
    <property type="entry name" value="Aminotransferase_I/II_large"/>
</dbReference>
<dbReference type="RefSeq" id="WP_153413824.1">
    <property type="nucleotide sequence ID" value="NZ_WEGK01000013.1"/>
</dbReference>
<dbReference type="GO" id="GO:0030170">
    <property type="term" value="F:pyridoxal phosphate binding"/>
    <property type="evidence" value="ECO:0007669"/>
    <property type="project" value="InterPro"/>
</dbReference>
<dbReference type="Proteomes" id="UP000438448">
    <property type="component" value="Unassembled WGS sequence"/>
</dbReference>
<name>A0A7K0D9B7_9NOCA</name>
<dbReference type="InterPro" id="IPR015422">
    <property type="entry name" value="PyrdxlP-dep_Trfase_small"/>
</dbReference>
<dbReference type="Gene3D" id="3.40.640.10">
    <property type="entry name" value="Type I PLP-dependent aspartate aminotransferase-like (Major domain)"/>
    <property type="match status" value="1"/>
</dbReference>
<dbReference type="Gene3D" id="3.90.1150.10">
    <property type="entry name" value="Aspartate Aminotransferase, domain 1"/>
    <property type="match status" value="1"/>
</dbReference>
<dbReference type="SUPFAM" id="SSF53383">
    <property type="entry name" value="PLP-dependent transferases"/>
    <property type="match status" value="1"/>
</dbReference>
<keyword evidence="3" id="KW-1185">Reference proteome</keyword>
<dbReference type="OrthoDB" id="3861823at2"/>
<feature type="domain" description="Aminotransferase class I/classII large" evidence="1">
    <location>
        <begin position="142"/>
        <end position="336"/>
    </location>
</feature>
<gene>
    <name evidence="2" type="ORF">NRB20_54130</name>
</gene>
<reference evidence="2 3" key="1">
    <citation type="submission" date="2019-10" db="EMBL/GenBank/DDBJ databases">
        <title>Nocardia macrotermitis sp. nov. and Nocardia aurantia sp. nov., isolated from the gut of fungus growing-termite Macrotermes natalensis.</title>
        <authorList>
            <person name="Benndorf R."/>
            <person name="Schwitalla J."/>
            <person name="Martin K."/>
            <person name="De Beer W."/>
            <person name="Kaster A.-K."/>
            <person name="Vollmers J."/>
            <person name="Poulsen M."/>
            <person name="Beemelmanns C."/>
        </authorList>
    </citation>
    <scope>NUCLEOTIDE SEQUENCE [LARGE SCALE GENOMIC DNA]</scope>
    <source>
        <strain evidence="2 3">RB20</strain>
    </source>
</reference>
<protein>
    <recommendedName>
        <fullName evidence="1">Aminotransferase class I/classII large domain-containing protein</fullName>
    </recommendedName>
</protein>
<evidence type="ECO:0000313" key="3">
    <source>
        <dbReference type="Proteomes" id="UP000438448"/>
    </source>
</evidence>
<evidence type="ECO:0000313" key="2">
    <source>
        <dbReference type="EMBL" id="MQY22298.1"/>
    </source>
</evidence>
<dbReference type="Pfam" id="PF00155">
    <property type="entry name" value="Aminotran_1_2"/>
    <property type="match status" value="1"/>
</dbReference>
<dbReference type="AlphaFoldDB" id="A0A7K0D9B7"/>
<evidence type="ECO:0000259" key="1">
    <source>
        <dbReference type="Pfam" id="PF00155"/>
    </source>
</evidence>
<dbReference type="InterPro" id="IPR015424">
    <property type="entry name" value="PyrdxlP-dep_Trfase"/>
</dbReference>
<sequence length="414" mass="46031">MNKDPFCGPFEADQLETFIAKGVNPAAVLPNLTQYEQASTNLEYNLCDAHSHQWQDPTQLDVIPLLPSIYLRSACGRQHDIEAEFQRTFFGLAGQHSMRTSPYRLLSNCASASIDIVATYLGARNMSVGLLQPCIDAQVMILRQRKVRLIPIAESMLAHRTLDASLLNLLTGENRPDALLITLPNNPTGFALDQTEFEFLAHTCKATGTLLIIDWAFRFYESYETWDQYAILNEIGVEYVCIEDTGKTWPTLNQKCSILVASPRLYPDLRELHNNVTLYVSPLVLCLLTAYLADSQERGLDSTVRDLIRTNRDVLHQALSGSVLAPATADRTGVSVEWIRIESADLTGPDLADLVRNFGIGILPGDFFYWADPQAGSYHVRFALAREATHFALACRLLRSLIAATPRLRSAGAA</sequence>
<proteinExistence type="predicted"/>
<dbReference type="EMBL" id="WEGK01000013">
    <property type="protein sequence ID" value="MQY22298.1"/>
    <property type="molecule type" value="Genomic_DNA"/>
</dbReference>
<comment type="caution">
    <text evidence="2">The sequence shown here is derived from an EMBL/GenBank/DDBJ whole genome shotgun (WGS) entry which is preliminary data.</text>
</comment>
<accession>A0A7K0D9B7</accession>
<dbReference type="InterPro" id="IPR015421">
    <property type="entry name" value="PyrdxlP-dep_Trfase_major"/>
</dbReference>